<feature type="compositionally biased region" description="Basic and acidic residues" evidence="6">
    <location>
        <begin position="93"/>
        <end position="103"/>
    </location>
</feature>
<feature type="compositionally biased region" description="Polar residues" evidence="6">
    <location>
        <begin position="626"/>
        <end position="635"/>
    </location>
</feature>
<dbReference type="EMBL" id="RQTK01000027">
    <property type="protein sequence ID" value="RUS90682.1"/>
    <property type="molecule type" value="Genomic_DNA"/>
</dbReference>
<reference evidence="8 9" key="1">
    <citation type="submission" date="2019-01" db="EMBL/GenBank/DDBJ databases">
        <title>A draft genome assembly of the solar-powered sea slug Elysia chlorotica.</title>
        <authorList>
            <person name="Cai H."/>
            <person name="Li Q."/>
            <person name="Fang X."/>
            <person name="Li J."/>
            <person name="Curtis N.E."/>
            <person name="Altenburger A."/>
            <person name="Shibata T."/>
            <person name="Feng M."/>
            <person name="Maeda T."/>
            <person name="Schwartz J.A."/>
            <person name="Shigenobu S."/>
            <person name="Lundholm N."/>
            <person name="Nishiyama T."/>
            <person name="Yang H."/>
            <person name="Hasebe M."/>
            <person name="Li S."/>
            <person name="Pierce S.K."/>
            <person name="Wang J."/>
        </authorList>
    </citation>
    <scope>NUCLEOTIDE SEQUENCE [LARGE SCALE GENOMIC DNA]</scope>
    <source>
        <strain evidence="8">EC2010</strain>
        <tissue evidence="8">Whole organism of an adult</tissue>
    </source>
</reference>
<dbReference type="Gene3D" id="3.40.50.1010">
    <property type="entry name" value="5'-nuclease"/>
    <property type="match status" value="2"/>
</dbReference>
<feature type="compositionally biased region" description="Basic and acidic residues" evidence="6">
    <location>
        <begin position="828"/>
        <end position="839"/>
    </location>
</feature>
<dbReference type="PANTHER" id="PTHR15696:SF0">
    <property type="entry name" value="TELOMERASE-BINDING PROTEIN EST1A"/>
    <property type="match status" value="1"/>
</dbReference>
<dbReference type="Proteomes" id="UP000271974">
    <property type="component" value="Unassembled WGS sequence"/>
</dbReference>
<keyword evidence="4" id="KW-0866">Nonsense-mediated mRNA decay</keyword>
<feature type="compositionally biased region" description="Acidic residues" evidence="6">
    <location>
        <begin position="1598"/>
        <end position="1608"/>
    </location>
</feature>
<evidence type="ECO:0000313" key="8">
    <source>
        <dbReference type="EMBL" id="RUS90682.1"/>
    </source>
</evidence>
<feature type="compositionally biased region" description="Basic residues" evidence="6">
    <location>
        <begin position="536"/>
        <end position="549"/>
    </location>
</feature>
<evidence type="ECO:0000259" key="7">
    <source>
        <dbReference type="SMART" id="SM00670"/>
    </source>
</evidence>
<dbReference type="InterPro" id="IPR011990">
    <property type="entry name" value="TPR-like_helical_dom_sf"/>
</dbReference>
<feature type="compositionally biased region" description="Basic and acidic residues" evidence="6">
    <location>
        <begin position="365"/>
        <end position="377"/>
    </location>
</feature>
<dbReference type="SMART" id="SM00670">
    <property type="entry name" value="PINc"/>
    <property type="match status" value="1"/>
</dbReference>
<comment type="subcellular location">
    <subcellularLocation>
        <location evidence="2">Cytoplasm</location>
    </subcellularLocation>
    <subcellularLocation>
        <location evidence="1">Nucleus</location>
    </subcellularLocation>
</comment>
<dbReference type="OrthoDB" id="2017974at2759"/>
<keyword evidence="3" id="KW-0963">Cytoplasm</keyword>
<feature type="compositionally biased region" description="Basic and acidic residues" evidence="6">
    <location>
        <begin position="306"/>
        <end position="320"/>
    </location>
</feature>
<feature type="compositionally biased region" description="Basic and acidic residues" evidence="6">
    <location>
        <begin position="403"/>
        <end position="422"/>
    </location>
</feature>
<dbReference type="STRING" id="188477.A0A433UA65"/>
<feature type="compositionally biased region" description="Basic and acidic residues" evidence="6">
    <location>
        <begin position="683"/>
        <end position="692"/>
    </location>
</feature>
<feature type="compositionally biased region" description="Basic and acidic residues" evidence="6">
    <location>
        <begin position="550"/>
        <end position="570"/>
    </location>
</feature>
<dbReference type="InterPro" id="IPR002716">
    <property type="entry name" value="PIN_dom"/>
</dbReference>
<evidence type="ECO:0000256" key="5">
    <source>
        <dbReference type="ARBA" id="ARBA00023242"/>
    </source>
</evidence>
<feature type="compositionally biased region" description="Basic and acidic residues" evidence="6">
    <location>
        <begin position="526"/>
        <end position="535"/>
    </location>
</feature>
<keyword evidence="5" id="KW-0539">Nucleus</keyword>
<proteinExistence type="predicted"/>
<dbReference type="PANTHER" id="PTHR15696">
    <property type="entry name" value="SMG-7 SUPPRESSOR WITH MORPHOLOGICAL EFFECT ON GENITALIA PROTEIN 7"/>
    <property type="match status" value="1"/>
</dbReference>
<organism evidence="8 9">
    <name type="scientific">Elysia chlorotica</name>
    <name type="common">Eastern emerald elysia</name>
    <name type="synonym">Sea slug</name>
    <dbReference type="NCBI Taxonomy" id="188477"/>
    <lineage>
        <taxon>Eukaryota</taxon>
        <taxon>Metazoa</taxon>
        <taxon>Spiralia</taxon>
        <taxon>Lophotrochozoa</taxon>
        <taxon>Mollusca</taxon>
        <taxon>Gastropoda</taxon>
        <taxon>Heterobranchia</taxon>
        <taxon>Euthyneura</taxon>
        <taxon>Panpulmonata</taxon>
        <taxon>Sacoglossa</taxon>
        <taxon>Placobranchoidea</taxon>
        <taxon>Plakobranchidae</taxon>
        <taxon>Elysia</taxon>
    </lineage>
</organism>
<feature type="non-terminal residue" evidence="8">
    <location>
        <position position="1"/>
    </location>
</feature>
<dbReference type="Pfam" id="PF10373">
    <property type="entry name" value="EST1_DNA_bind"/>
    <property type="match status" value="1"/>
</dbReference>
<dbReference type="InterPro" id="IPR045153">
    <property type="entry name" value="Est1/Ebs1-like"/>
</dbReference>
<comment type="caution">
    <text evidence="8">The sequence shown here is derived from an EMBL/GenBank/DDBJ whole genome shotgun (WGS) entry which is preliminary data.</text>
</comment>
<evidence type="ECO:0000256" key="4">
    <source>
        <dbReference type="ARBA" id="ARBA00023161"/>
    </source>
</evidence>
<dbReference type="Pfam" id="PF13638">
    <property type="entry name" value="PIN_4"/>
    <property type="match status" value="1"/>
</dbReference>
<feature type="compositionally biased region" description="Basic and acidic residues" evidence="6">
    <location>
        <begin position="251"/>
        <end position="266"/>
    </location>
</feature>
<feature type="compositionally biased region" description="Basic and acidic residues" evidence="6">
    <location>
        <begin position="175"/>
        <end position="186"/>
    </location>
</feature>
<feature type="compositionally biased region" description="Polar residues" evidence="6">
    <location>
        <begin position="432"/>
        <end position="454"/>
    </location>
</feature>
<dbReference type="GO" id="GO:0000184">
    <property type="term" value="P:nuclear-transcribed mRNA catabolic process, nonsense-mediated decay"/>
    <property type="evidence" value="ECO:0007669"/>
    <property type="project" value="UniProtKB-KW"/>
</dbReference>
<dbReference type="Gene3D" id="1.25.40.10">
    <property type="entry name" value="Tetratricopeptide repeat domain"/>
    <property type="match status" value="1"/>
</dbReference>
<feature type="region of interest" description="Disordered" evidence="6">
    <location>
        <begin position="490"/>
        <end position="953"/>
    </location>
</feature>
<feature type="region of interest" description="Disordered" evidence="6">
    <location>
        <begin position="1583"/>
        <end position="1650"/>
    </location>
</feature>
<feature type="compositionally biased region" description="Basic and acidic residues" evidence="6">
    <location>
        <begin position="1609"/>
        <end position="1634"/>
    </location>
</feature>
<evidence type="ECO:0000313" key="9">
    <source>
        <dbReference type="Proteomes" id="UP000271974"/>
    </source>
</evidence>
<feature type="compositionally biased region" description="Basic and acidic residues" evidence="6">
    <location>
        <begin position="725"/>
        <end position="780"/>
    </location>
</feature>
<evidence type="ECO:0000256" key="1">
    <source>
        <dbReference type="ARBA" id="ARBA00004123"/>
    </source>
</evidence>
<feature type="domain" description="PIN" evidence="7">
    <location>
        <begin position="1669"/>
        <end position="1804"/>
    </location>
</feature>
<dbReference type="SUPFAM" id="SSF88723">
    <property type="entry name" value="PIN domain-like"/>
    <property type="match status" value="1"/>
</dbReference>
<feature type="compositionally biased region" description="Polar residues" evidence="6">
    <location>
        <begin position="389"/>
        <end position="401"/>
    </location>
</feature>
<keyword evidence="9" id="KW-1185">Reference proteome</keyword>
<name>A0A433UA65_ELYCH</name>
<feature type="compositionally biased region" description="Basic and acidic residues" evidence="6">
    <location>
        <begin position="198"/>
        <end position="212"/>
    </location>
</feature>
<feature type="compositionally biased region" description="Polar residues" evidence="6">
    <location>
        <begin position="693"/>
        <end position="702"/>
    </location>
</feature>
<feature type="region of interest" description="Disordered" evidence="6">
    <location>
        <begin position="226"/>
        <end position="463"/>
    </location>
</feature>
<dbReference type="GO" id="GO:0042162">
    <property type="term" value="F:telomeric DNA binding"/>
    <property type="evidence" value="ECO:0007669"/>
    <property type="project" value="TreeGrafter"/>
</dbReference>
<dbReference type="InterPro" id="IPR018834">
    <property type="entry name" value="DNA/RNA-bd_Est1-type"/>
</dbReference>
<gene>
    <name evidence="8" type="ORF">EGW08_001582</name>
</gene>
<dbReference type="GO" id="GO:0005697">
    <property type="term" value="C:telomerase holoenzyme complex"/>
    <property type="evidence" value="ECO:0007669"/>
    <property type="project" value="TreeGrafter"/>
</dbReference>
<feature type="compositionally biased region" description="Basic and acidic residues" evidence="6">
    <location>
        <begin position="276"/>
        <end position="298"/>
    </location>
</feature>
<feature type="compositionally biased region" description="Basic residues" evidence="6">
    <location>
        <begin position="1635"/>
        <end position="1644"/>
    </location>
</feature>
<evidence type="ECO:0000256" key="2">
    <source>
        <dbReference type="ARBA" id="ARBA00004496"/>
    </source>
</evidence>
<dbReference type="GO" id="GO:0070034">
    <property type="term" value="F:telomerase RNA binding"/>
    <property type="evidence" value="ECO:0007669"/>
    <property type="project" value="TreeGrafter"/>
</dbReference>
<evidence type="ECO:0000256" key="6">
    <source>
        <dbReference type="SAM" id="MobiDB-lite"/>
    </source>
</evidence>
<feature type="compositionally biased region" description="Gly residues" evidence="6">
    <location>
        <begin position="799"/>
        <end position="809"/>
    </location>
</feature>
<dbReference type="SUPFAM" id="SSF48452">
    <property type="entry name" value="TPR-like"/>
    <property type="match status" value="1"/>
</dbReference>
<dbReference type="GO" id="GO:0005737">
    <property type="term" value="C:cytoplasm"/>
    <property type="evidence" value="ECO:0007669"/>
    <property type="project" value="UniProtKB-SubCell"/>
</dbReference>
<accession>A0A433UA65</accession>
<feature type="compositionally biased region" description="Basic and acidic residues" evidence="6">
    <location>
        <begin position="111"/>
        <end position="129"/>
    </location>
</feature>
<feature type="region of interest" description="Disordered" evidence="6">
    <location>
        <begin position="27"/>
        <end position="212"/>
    </location>
</feature>
<evidence type="ECO:0000256" key="3">
    <source>
        <dbReference type="ARBA" id="ARBA00022490"/>
    </source>
</evidence>
<dbReference type="InterPro" id="IPR029060">
    <property type="entry name" value="PIN-like_dom_sf"/>
</dbReference>
<dbReference type="InterPro" id="IPR019458">
    <property type="entry name" value="Est1-like_N"/>
</dbReference>
<protein>
    <recommendedName>
        <fullName evidence="7">PIN domain-containing protein</fullName>
    </recommendedName>
</protein>
<dbReference type="Pfam" id="PF10374">
    <property type="entry name" value="EST1"/>
    <property type="match status" value="1"/>
</dbReference>
<feature type="compositionally biased region" description="Basic and acidic residues" evidence="6">
    <location>
        <begin position="1588"/>
        <end position="1597"/>
    </location>
</feature>
<sequence>AAEQEIDIVKISYDDIKKIVLASRYDAESDNRKGNVAQLQKSRRPAQQIYRPGRHSAVTGKPAKRNENITEGSSQTDGRKGHRQGEEEDWDASAERDFSRESSGEIADESLSERLDDLYIESPPREIKESNVWSDSQTKKSQSDTSQVEGEKDNGKKRRGKRPDIQVYVPRARMGHRENRSEEKESSPVATAETDSYEAGKENRDWDTVKPESEIVISGSPDCQRKVQVQSKGRAMKVTVLKDTPVYSDSLKSHDSNNPPAKDDKQSSNWQKLPQHGKDTGKVEQVKERQGQSKKVESISDCVDEGNSKYNKEGAKKLDHWSNTGRENVSAEKKVEVGKVYQDQAETMGRKPCRRNRRSNSNDSRPIKSDKPGKESEQVISRTFPRSKGVSSKSAAAQNESGDLEKSRRDPTGKGNGRDNEKFYWGMRRQRTGSISSEASVASNNGSFYSGSSDFTDDEPEHILDWGAEVEKAHLEEVARLINDGAQRLTSSLDAYPDGKPSGKPENIEVPSELDPQKSLVPDRVYQPKREDVGTHGRRNRRRKNTSRHGSRDSSVHSSIHGDETGSERGNRRHRHRRGSKDSQSHGHHREQHQFQPDTSSHHHQKHRYGQQAGPAEGGRGHRSGLQVTVGQNNRHVAISPQAGGSGSSTRQRHPSHENLESYTVDSGGEDWDRDIQNNMARSWRDDEDKWPNSHSDWQGNKSPRFERKNGEGGGRGRQRKNSKTSHEEEPQYQRDRRDKQRLHSGDYAEDSRREENVGQRDRGKHHEDHKGNQQPRDQRLVNPAYDASTGFSSRGRGRGQGQRQGGSNRGRDSQKVGGRAMSEDYEDRCVPQARERGLLKMPVLTHQEPPRPSSTPSAAERHLIQQQHQYRLEDPEGSSSRGMNMRGPIHGAKQLFDPKNPSKPIVISEGNPVPPQFEGVDSQTPPGSGSGFGPPSPENVVGGGPHPQPGYPHPMYPPDYPPMYGYRPRMPPFMPPAPYMRGFPPGSMPPHPHPAFFGYPQMPPMVPPFYNNVDADNDSMAAASRSQSRMMAEQILRDSHPFDCQLGNIMSRRPYSDDSIRMLNQIRAELQSRLERVILLDIEVANKHGVEQALWKSVYYQVIETHRRRMTEEGSSSGGRQRLMEVLEEGTHFFESLLKKLQATYDFDLDQILNGGPMVPENSNRLTRLALLCVQKVMMFLGDIARYREQSSDSTNYGKARQWYLKAQKIHPRNGRPYNQLAILAVYTRRKLDAVYYYMRSLAASNPILTARESLMSIFDEVRRKVDIVEKKRFQDRKHRMDIRRKRQAQGPRVEIWVMPDGTSTQDEVNEEDEEEDLSSLSAVELNKRFVLTFLNVHGKLFTKINFEVFAESSSLMLLEFESLIQHSPCVFSSTRLLQLMVINMFSIDNTALKDESLEENCRSLLQEHAVEIALEMFGLLVRGEDPTHVAGGWLELLSEDLHNMLPALKTWVDWMMCHAHLWNPQPFNRPPELGPHIDVWENLAKFCDLLNGVETKQGCLIREQKPGYEPIVLQEDSTLAGFIPMLSAPQEIFYADSSVDKRQAEDWLRIEKLRLFGEYLCGVEPAMLGYNVETGNYYSVAPRPSQSEEKLHTEMQEDADSGEEVEHDASESDDVKEGQVKDDIERLKDKKEKLKQKRKQREKAHENREAILDSHKHAKIELEIRPIFLIPDTNCFIDHFVLLRKILHSKKYTLVLPLICLFYFEMFEAHRHYIKVSLATYLNGLHMTTTKLILSHLFLNLNLTYCNVIHVLLQGINDDIILNCCLHYCKDLARDFMPKGKDEPVRLRREVVLLTEDRNLRLKAHTCNVPVKDVPRFKRWSKIL</sequence>